<evidence type="ECO:0000256" key="5">
    <source>
        <dbReference type="ARBA" id="ARBA00022989"/>
    </source>
</evidence>
<feature type="transmembrane region" description="Helical" evidence="7">
    <location>
        <begin position="270"/>
        <end position="292"/>
    </location>
</feature>
<evidence type="ECO:0000256" key="4">
    <source>
        <dbReference type="ARBA" id="ARBA00022692"/>
    </source>
</evidence>
<evidence type="ECO:0000313" key="9">
    <source>
        <dbReference type="Proteomes" id="UP000464507"/>
    </source>
</evidence>
<keyword evidence="6 7" id="KW-0472">Membrane</keyword>
<feature type="transmembrane region" description="Helical" evidence="7">
    <location>
        <begin position="361"/>
        <end position="387"/>
    </location>
</feature>
<comment type="similarity">
    <text evidence="2">Belongs to the polysaccharide synthase family.</text>
</comment>
<feature type="transmembrane region" description="Helical" evidence="7">
    <location>
        <begin position="32"/>
        <end position="56"/>
    </location>
</feature>
<dbReference type="KEGG" id="mant:BHD05_11765"/>
<feature type="transmembrane region" description="Helical" evidence="7">
    <location>
        <begin position="68"/>
        <end position="93"/>
    </location>
</feature>
<dbReference type="AlphaFoldDB" id="A0A7L5AJI6"/>
<dbReference type="Proteomes" id="UP000464507">
    <property type="component" value="Chromosome"/>
</dbReference>
<evidence type="ECO:0000256" key="1">
    <source>
        <dbReference type="ARBA" id="ARBA00004651"/>
    </source>
</evidence>
<evidence type="ECO:0000256" key="6">
    <source>
        <dbReference type="ARBA" id="ARBA00023136"/>
    </source>
</evidence>
<evidence type="ECO:0000256" key="3">
    <source>
        <dbReference type="ARBA" id="ARBA00022475"/>
    </source>
</evidence>
<feature type="transmembrane region" description="Helical" evidence="7">
    <location>
        <begin position="99"/>
        <end position="120"/>
    </location>
</feature>
<dbReference type="InterPro" id="IPR050833">
    <property type="entry name" value="Poly_Biosynth_Transport"/>
</dbReference>
<keyword evidence="9" id="KW-1185">Reference proteome</keyword>
<protein>
    <recommendedName>
        <fullName evidence="10">Polysaccharide biosynthesis protein</fullName>
    </recommendedName>
</protein>
<dbReference type="GO" id="GO:0005886">
    <property type="term" value="C:plasma membrane"/>
    <property type="evidence" value="ECO:0007669"/>
    <property type="project" value="UniProtKB-SubCell"/>
</dbReference>
<feature type="transmembrane region" description="Helical" evidence="7">
    <location>
        <begin position="132"/>
        <end position="155"/>
    </location>
</feature>
<name>A0A7L5AJI6_9MICO</name>
<dbReference type="EMBL" id="CP017146">
    <property type="protein sequence ID" value="QHO70222.1"/>
    <property type="molecule type" value="Genomic_DNA"/>
</dbReference>
<gene>
    <name evidence="8" type="ORF">BHD05_11765</name>
</gene>
<keyword evidence="3" id="KW-1003">Cell membrane</keyword>
<keyword evidence="4 7" id="KW-0812">Transmembrane</keyword>
<feature type="transmembrane region" description="Helical" evidence="7">
    <location>
        <begin position="327"/>
        <end position="349"/>
    </location>
</feature>
<proteinExistence type="inferred from homology"/>
<reference evidence="8 9" key="1">
    <citation type="submission" date="2016-09" db="EMBL/GenBank/DDBJ databases">
        <title>Complete genome sequence of microbes from the polar regions.</title>
        <authorList>
            <person name="Liao L."/>
            <person name="Chen B."/>
        </authorList>
    </citation>
    <scope>NUCLEOTIDE SEQUENCE [LARGE SCALE GENOMIC DNA]</scope>
    <source>
        <strain evidence="8 9">ZS314</strain>
    </source>
</reference>
<evidence type="ECO:0008006" key="10">
    <source>
        <dbReference type="Google" id="ProtNLM"/>
    </source>
</evidence>
<feature type="transmembrane region" description="Helical" evidence="7">
    <location>
        <begin position="426"/>
        <end position="448"/>
    </location>
</feature>
<evidence type="ECO:0000256" key="2">
    <source>
        <dbReference type="ARBA" id="ARBA00007430"/>
    </source>
</evidence>
<dbReference type="PANTHER" id="PTHR30250">
    <property type="entry name" value="PST FAMILY PREDICTED COLANIC ACID TRANSPORTER"/>
    <property type="match status" value="1"/>
</dbReference>
<evidence type="ECO:0000313" key="8">
    <source>
        <dbReference type="EMBL" id="QHO70222.1"/>
    </source>
</evidence>
<dbReference type="PANTHER" id="PTHR30250:SF10">
    <property type="entry name" value="LIPOPOLYSACCHARIDE BIOSYNTHESIS PROTEIN WZXC"/>
    <property type="match status" value="1"/>
</dbReference>
<keyword evidence="5 7" id="KW-1133">Transmembrane helix</keyword>
<organism evidence="8 9">
    <name type="scientific">Marisediminicola antarctica</name>
    <dbReference type="NCBI Taxonomy" id="674079"/>
    <lineage>
        <taxon>Bacteria</taxon>
        <taxon>Bacillati</taxon>
        <taxon>Actinomycetota</taxon>
        <taxon>Actinomycetes</taxon>
        <taxon>Micrococcales</taxon>
        <taxon>Microbacteriaceae</taxon>
        <taxon>Marisediminicola</taxon>
    </lineage>
</organism>
<feature type="transmembrane region" description="Helical" evidence="7">
    <location>
        <begin position="219"/>
        <end position="250"/>
    </location>
</feature>
<sequence>MWSSGSNLLLRLGGVLVGIVLARLLTPEQFGVYAVALTVQGVLMAVADFGLSADLIRARNPAPRAPTVASLGLVTGTILTLSMAFSAPAVAAALGSPSAAPAISVLAITLLLAGAGVVPFAMLQRRFDQKTLFLIGIIDFVVSTTITLLLIAAGWGVMALAVGRVVAQVGSLILQFALSGERPRYGFNRAEIGSILRFGVPVSAANVLSWALLGIDKVVIAILLGPVALGLYVLAFNISAWPMTAVGQVVRSVAMPMFARTLHQPRDHSLGGAFALTWALSLPIAAGLGTLASPLVNVVYGERWAEAATVLAVLALFGALRATFDVFVAYLLAHGASGAIVIVQVLWIVALLPTMYFGTMWFGIVGAGAAHVVVSLFIVAPAYLFVLRRVGAHLPSVGSAIWPPILMVLPAVGGAILVSALIGEQWIVLVAGGAFGAAAYSLLSYRWIRRRLKRMRETETASDPHLGSEDVVTT</sequence>
<feature type="transmembrane region" description="Helical" evidence="7">
    <location>
        <begin position="399"/>
        <end position="420"/>
    </location>
</feature>
<feature type="transmembrane region" description="Helical" evidence="7">
    <location>
        <begin position="161"/>
        <end position="180"/>
    </location>
</feature>
<dbReference type="Pfam" id="PF13440">
    <property type="entry name" value="Polysacc_synt_3"/>
    <property type="match status" value="1"/>
</dbReference>
<comment type="subcellular location">
    <subcellularLocation>
        <location evidence="1">Cell membrane</location>
        <topology evidence="1">Multi-pass membrane protein</topology>
    </subcellularLocation>
</comment>
<feature type="transmembrane region" description="Helical" evidence="7">
    <location>
        <begin position="192"/>
        <end position="213"/>
    </location>
</feature>
<evidence type="ECO:0000256" key="7">
    <source>
        <dbReference type="SAM" id="Phobius"/>
    </source>
</evidence>
<accession>A0A7L5AJI6</accession>
<feature type="transmembrane region" description="Helical" evidence="7">
    <location>
        <begin position="304"/>
        <end position="320"/>
    </location>
</feature>